<evidence type="ECO:0000256" key="1">
    <source>
        <dbReference type="SAM" id="MobiDB-lite"/>
    </source>
</evidence>
<dbReference type="EMBL" id="JANUAE010000008">
    <property type="protein sequence ID" value="MCS3710696.1"/>
    <property type="molecule type" value="Genomic_DNA"/>
</dbReference>
<feature type="signal peptide" evidence="2">
    <location>
        <begin position="1"/>
        <end position="21"/>
    </location>
</feature>
<accession>A0A9X2R3E1</accession>
<keyword evidence="2" id="KW-0732">Signal</keyword>
<comment type="caution">
    <text evidence="3">The sequence shown here is derived from an EMBL/GenBank/DDBJ whole genome shotgun (WGS) entry which is preliminary data.</text>
</comment>
<reference evidence="3" key="1">
    <citation type="submission" date="2022-08" db="EMBL/GenBank/DDBJ databases">
        <title>Genomic Encyclopedia of Type Strains, Phase V (KMG-V): Genome sequencing to study the core and pangenomes of soil and plant-associated prokaryotes.</title>
        <authorList>
            <person name="Whitman W."/>
        </authorList>
    </citation>
    <scope>NUCLEOTIDE SEQUENCE</scope>
    <source>
        <strain evidence="3">SP3049</strain>
    </source>
</reference>
<sequence>MRRISSLLSILLLGGALVLTGCDSTGVSGDDGEDDAPLTMTRVENLPGDPDTTSGGGYPQGHNQFAFFSLRDSSVVLHSDEQARTDSASTMWDLAFRGTDIIVNGGPNGPGQGAAYVAENAFQEVSEVTPDSLTRHAVEDWYNYNENGNHIVRPTPGHTIVVRTADGESYAKLRILSYYEGAPENPAESGAESRYYTFEYVLQDDGTRFE</sequence>
<evidence type="ECO:0000313" key="4">
    <source>
        <dbReference type="Proteomes" id="UP001155057"/>
    </source>
</evidence>
<dbReference type="CDD" id="cd12105">
    <property type="entry name" value="HmuY"/>
    <property type="match status" value="1"/>
</dbReference>
<evidence type="ECO:0000256" key="2">
    <source>
        <dbReference type="SAM" id="SignalP"/>
    </source>
</evidence>
<protein>
    <recommendedName>
        <fullName evidence="5">HmuY protein</fullName>
    </recommendedName>
</protein>
<dbReference type="GeneID" id="83730087"/>
<name>A0A9X2R3E1_9BACT</name>
<feature type="region of interest" description="Disordered" evidence="1">
    <location>
        <begin position="26"/>
        <end position="59"/>
    </location>
</feature>
<dbReference type="Proteomes" id="UP001155057">
    <property type="component" value="Unassembled WGS sequence"/>
</dbReference>
<dbReference type="AlphaFoldDB" id="A0A9X2R3E1"/>
<organism evidence="3 4">
    <name type="scientific">Salinibacter ruber</name>
    <dbReference type="NCBI Taxonomy" id="146919"/>
    <lineage>
        <taxon>Bacteria</taxon>
        <taxon>Pseudomonadati</taxon>
        <taxon>Rhodothermota</taxon>
        <taxon>Rhodothermia</taxon>
        <taxon>Rhodothermales</taxon>
        <taxon>Salinibacteraceae</taxon>
        <taxon>Salinibacter</taxon>
    </lineage>
</organism>
<gene>
    <name evidence="3" type="ORF">GGP61_002316</name>
</gene>
<proteinExistence type="predicted"/>
<dbReference type="InterPro" id="IPR025921">
    <property type="entry name" value="HmuY"/>
</dbReference>
<evidence type="ECO:0000313" key="3">
    <source>
        <dbReference type="EMBL" id="MCS3710696.1"/>
    </source>
</evidence>
<feature type="chain" id="PRO_5041155457" description="HmuY protein" evidence="2">
    <location>
        <begin position="22"/>
        <end position="210"/>
    </location>
</feature>
<dbReference type="RefSeq" id="WP_162713412.1">
    <property type="nucleotide sequence ID" value="NZ_CALTRY010000001.1"/>
</dbReference>
<evidence type="ECO:0008006" key="5">
    <source>
        <dbReference type="Google" id="ProtNLM"/>
    </source>
</evidence>
<dbReference type="PROSITE" id="PS51257">
    <property type="entry name" value="PROKAR_LIPOPROTEIN"/>
    <property type="match status" value="1"/>
</dbReference>